<evidence type="ECO:0000313" key="6">
    <source>
        <dbReference type="RefSeq" id="XP_022296296.1"/>
    </source>
</evidence>
<evidence type="ECO:0000313" key="5">
    <source>
        <dbReference type="Proteomes" id="UP000694844"/>
    </source>
</evidence>
<dbReference type="SUPFAM" id="SSF82895">
    <property type="entry name" value="TSP-1 type 1 repeat"/>
    <property type="match status" value="3"/>
</dbReference>
<feature type="chain" id="PRO_5034190078" evidence="4">
    <location>
        <begin position="22"/>
        <end position="308"/>
    </location>
</feature>
<dbReference type="KEGG" id="cvn:111106066"/>
<dbReference type="Gene3D" id="2.20.100.10">
    <property type="entry name" value="Thrombospondin type-1 (TSP1) repeat"/>
    <property type="match status" value="3"/>
</dbReference>
<reference evidence="6" key="1">
    <citation type="submission" date="2025-08" db="UniProtKB">
        <authorList>
            <consortium name="RefSeq"/>
        </authorList>
    </citation>
    <scope>IDENTIFICATION</scope>
    <source>
        <tissue evidence="6">Whole sample</tissue>
    </source>
</reference>
<organism evidence="5 6">
    <name type="scientific">Crassostrea virginica</name>
    <name type="common">Eastern oyster</name>
    <dbReference type="NCBI Taxonomy" id="6565"/>
    <lineage>
        <taxon>Eukaryota</taxon>
        <taxon>Metazoa</taxon>
        <taxon>Spiralia</taxon>
        <taxon>Lophotrochozoa</taxon>
        <taxon>Mollusca</taxon>
        <taxon>Bivalvia</taxon>
        <taxon>Autobranchia</taxon>
        <taxon>Pteriomorphia</taxon>
        <taxon>Ostreida</taxon>
        <taxon>Ostreoidea</taxon>
        <taxon>Ostreidae</taxon>
        <taxon>Crassostrea</taxon>
    </lineage>
</organism>
<dbReference type="GeneID" id="111106066"/>
<dbReference type="InterPro" id="IPR000884">
    <property type="entry name" value="TSP1_rpt"/>
</dbReference>
<keyword evidence="1" id="KW-0677">Repeat</keyword>
<dbReference type="Proteomes" id="UP000694844">
    <property type="component" value="Chromosome 8"/>
</dbReference>
<keyword evidence="2" id="KW-1015">Disulfide bond</keyword>
<dbReference type="PANTHER" id="PTHR22906:SF21">
    <property type="entry name" value="SEMA DOMAIN-CONTAINING PROTEIN"/>
    <property type="match status" value="1"/>
</dbReference>
<dbReference type="InterPro" id="IPR052065">
    <property type="entry name" value="Compl_asym_regulator"/>
</dbReference>
<evidence type="ECO:0000256" key="4">
    <source>
        <dbReference type="SAM" id="SignalP"/>
    </source>
</evidence>
<keyword evidence="4" id="KW-0732">Signal</keyword>
<dbReference type="OrthoDB" id="6043890at2759"/>
<feature type="signal peptide" evidence="4">
    <location>
        <begin position="1"/>
        <end position="21"/>
    </location>
</feature>
<dbReference type="RefSeq" id="XP_022296296.1">
    <property type="nucleotide sequence ID" value="XM_022440588.1"/>
</dbReference>
<protein>
    <submittedName>
        <fullName evidence="6">Coadhesin-like</fullName>
    </submittedName>
</protein>
<evidence type="ECO:0000256" key="3">
    <source>
        <dbReference type="SAM" id="MobiDB-lite"/>
    </source>
</evidence>
<dbReference type="FunFam" id="2.20.100.10:FF:000001">
    <property type="entry name" value="semaphorin-5A isoform X1"/>
    <property type="match status" value="2"/>
</dbReference>
<accession>A0A8B8AYT0</accession>
<keyword evidence="5" id="KW-1185">Reference proteome</keyword>
<proteinExistence type="predicted"/>
<feature type="region of interest" description="Disordered" evidence="3">
    <location>
        <begin position="272"/>
        <end position="308"/>
    </location>
</feature>
<dbReference type="SMART" id="SM00209">
    <property type="entry name" value="TSP1"/>
    <property type="match status" value="3"/>
</dbReference>
<evidence type="ECO:0000256" key="2">
    <source>
        <dbReference type="ARBA" id="ARBA00023157"/>
    </source>
</evidence>
<sequence>MARLLLPLLALSLVCLSGVKGSCNIHSGVEYYTCTRYSKVSYSEPYKCGFWYWQRCYKTKYTTGSHHSTCTRNCRVNGAWSSWQTWGGWGSCDKTCGRGSKFRYSVRQCNNPIPKNGGSNCHGSHTRREIQACSIRPCAVNGAWSSWQTWGKWGSCDKTCGKGSKVRYSVRQCNNPTPQHGGQDCSGSHRKKDSKACFLKTCVVDGGWGDFGPWGKFSECTQTCGGGAMSRYRYRECDKPKPQGGGRFCSGDSVESDTERCNVISCEDSSNGNGTVVENTGNTAPTNTTDDVITTTSTPSETTAGNGT</sequence>
<name>A0A8B8AYT0_CRAVI</name>
<dbReference type="PANTHER" id="PTHR22906">
    <property type="entry name" value="PROPERDIN"/>
    <property type="match status" value="1"/>
</dbReference>
<dbReference type="AlphaFoldDB" id="A0A8B8AYT0"/>
<dbReference type="PROSITE" id="PS50092">
    <property type="entry name" value="TSP1"/>
    <property type="match status" value="3"/>
</dbReference>
<dbReference type="Pfam" id="PF00090">
    <property type="entry name" value="TSP_1"/>
    <property type="match status" value="3"/>
</dbReference>
<gene>
    <name evidence="6" type="primary">LOC111106066</name>
</gene>
<evidence type="ECO:0000256" key="1">
    <source>
        <dbReference type="ARBA" id="ARBA00022737"/>
    </source>
</evidence>
<dbReference type="InterPro" id="IPR036383">
    <property type="entry name" value="TSP1_rpt_sf"/>
</dbReference>